<reference evidence="3" key="1">
    <citation type="submission" date="2017-06" db="EMBL/GenBank/DDBJ databases">
        <authorList>
            <person name="Varghese N."/>
            <person name="Submissions S."/>
        </authorList>
    </citation>
    <scope>NUCLEOTIDE SEQUENCE [LARGE SCALE GENOMIC DNA]</scope>
    <source>
        <strain evidence="3">ANC 5114</strain>
    </source>
</reference>
<feature type="transmembrane region" description="Helical" evidence="1">
    <location>
        <begin position="77"/>
        <end position="96"/>
    </location>
</feature>
<protein>
    <submittedName>
        <fullName evidence="2">Uncharacterized protein</fullName>
    </submittedName>
</protein>
<keyword evidence="1" id="KW-0472">Membrane</keyword>
<keyword evidence="1" id="KW-1133">Transmembrane helix</keyword>
<dbReference type="EMBL" id="FZLN01000001">
    <property type="protein sequence ID" value="SNQ28128.1"/>
    <property type="molecule type" value="Genomic_DNA"/>
</dbReference>
<proteinExistence type="predicted"/>
<feature type="transmembrane region" description="Helical" evidence="1">
    <location>
        <begin position="37"/>
        <end position="56"/>
    </location>
</feature>
<dbReference type="InterPro" id="IPR047730">
    <property type="entry name" value="ABZJ_00895-like"/>
</dbReference>
<accession>A0A217EC98</accession>
<evidence type="ECO:0000313" key="3">
    <source>
        <dbReference type="Proteomes" id="UP000243463"/>
    </source>
</evidence>
<sequence length="150" mass="17715">MLNLSLTKYYAWFLLFCFIFTCISSVLRTFFISPISFVLLILPYLVAMVSVLYLFLKQQKRAPTRREMFKFAGMLNLLFWLFNFVGFVLVVLWMAIQDPRIWQYLVTVEPNPQLIALISLFIAIIAVPFYVITLWFYGPQAKRMAQHMFG</sequence>
<evidence type="ECO:0000313" key="2">
    <source>
        <dbReference type="EMBL" id="SNQ28128.1"/>
    </source>
</evidence>
<dbReference type="OrthoDB" id="6707137at2"/>
<dbReference type="RefSeq" id="WP_088822143.1">
    <property type="nucleotide sequence ID" value="NZ_FZLN01000001.1"/>
</dbReference>
<dbReference type="Proteomes" id="UP000243463">
    <property type="component" value="Unassembled WGS sequence"/>
</dbReference>
<name>A0A217EC98_9GAMM</name>
<keyword evidence="3" id="KW-1185">Reference proteome</keyword>
<feature type="transmembrane region" description="Helical" evidence="1">
    <location>
        <begin position="12"/>
        <end position="31"/>
    </location>
</feature>
<gene>
    <name evidence="2" type="ORF">SAMN05444584_0036</name>
</gene>
<evidence type="ECO:0000256" key="1">
    <source>
        <dbReference type="SAM" id="Phobius"/>
    </source>
</evidence>
<keyword evidence="1" id="KW-0812">Transmembrane</keyword>
<organism evidence="2 3">
    <name type="scientific">Acinetobacter apis</name>
    <dbReference type="NCBI Taxonomy" id="1229165"/>
    <lineage>
        <taxon>Bacteria</taxon>
        <taxon>Pseudomonadati</taxon>
        <taxon>Pseudomonadota</taxon>
        <taxon>Gammaproteobacteria</taxon>
        <taxon>Moraxellales</taxon>
        <taxon>Moraxellaceae</taxon>
        <taxon>Acinetobacter</taxon>
    </lineage>
</organism>
<dbReference type="AlphaFoldDB" id="A0A217EC98"/>
<feature type="transmembrane region" description="Helical" evidence="1">
    <location>
        <begin position="116"/>
        <end position="138"/>
    </location>
</feature>
<dbReference type="NCBIfam" id="NF038216">
    <property type="entry name" value="ABZJ_00895_fam"/>
    <property type="match status" value="1"/>
</dbReference>